<gene>
    <name evidence="1" type="ORF">T12_7774</name>
</gene>
<evidence type="ECO:0000313" key="1">
    <source>
        <dbReference type="EMBL" id="KRY23299.1"/>
    </source>
</evidence>
<keyword evidence="2" id="KW-1185">Reference proteome</keyword>
<organism evidence="1 2">
    <name type="scientific">Trichinella patagoniensis</name>
    <dbReference type="NCBI Taxonomy" id="990121"/>
    <lineage>
        <taxon>Eukaryota</taxon>
        <taxon>Metazoa</taxon>
        <taxon>Ecdysozoa</taxon>
        <taxon>Nematoda</taxon>
        <taxon>Enoplea</taxon>
        <taxon>Dorylaimia</taxon>
        <taxon>Trichinellida</taxon>
        <taxon>Trichinellidae</taxon>
        <taxon>Trichinella</taxon>
    </lineage>
</organism>
<dbReference type="AlphaFoldDB" id="A0A0V1AGI1"/>
<reference evidence="1 2" key="1">
    <citation type="submission" date="2015-01" db="EMBL/GenBank/DDBJ databases">
        <title>Evolution of Trichinella species and genotypes.</title>
        <authorList>
            <person name="Korhonen P.K."/>
            <person name="Edoardo P."/>
            <person name="Giuseppe L.R."/>
            <person name="Gasser R.B."/>
        </authorList>
    </citation>
    <scope>NUCLEOTIDE SEQUENCE [LARGE SCALE GENOMIC DNA]</scope>
    <source>
        <strain evidence="1">ISS2496</strain>
    </source>
</reference>
<comment type="caution">
    <text evidence="1">The sequence shown here is derived from an EMBL/GenBank/DDBJ whole genome shotgun (WGS) entry which is preliminary data.</text>
</comment>
<proteinExistence type="predicted"/>
<evidence type="ECO:0000313" key="2">
    <source>
        <dbReference type="Proteomes" id="UP000054783"/>
    </source>
</evidence>
<accession>A0A0V1AGI1</accession>
<name>A0A0V1AGI1_9BILA</name>
<sequence length="82" mass="9504">MYVKVNLCSNNLCWAQVKMRKKFFSGNAHCMNSPIECILLVPALISFLNYMPPFKLLFSIKVLSKMPHLIFYAIEEAEFITI</sequence>
<dbReference type="Proteomes" id="UP000054783">
    <property type="component" value="Unassembled WGS sequence"/>
</dbReference>
<protein>
    <submittedName>
        <fullName evidence="1">Uncharacterized protein</fullName>
    </submittedName>
</protein>
<dbReference type="EMBL" id="JYDQ01000004">
    <property type="protein sequence ID" value="KRY23299.1"/>
    <property type="molecule type" value="Genomic_DNA"/>
</dbReference>